<feature type="region of interest" description="Disordered" evidence="1">
    <location>
        <begin position="186"/>
        <end position="216"/>
    </location>
</feature>
<name>A0A9P3PX64_LYOSH</name>
<keyword evidence="3" id="KW-1185">Reference proteome</keyword>
<feature type="region of interest" description="Disordered" evidence="1">
    <location>
        <begin position="154"/>
        <end position="173"/>
    </location>
</feature>
<sequence length="261" mass="29432">MPFWELKQHVNPFTRPSSRYFEVRSDLNGWKQVNQSRKRHTAGDLILDELCTDNDTLIQCSDPPHFYETESRHVRQIRARRLNGGMGVGRGRRHRLRIEKLSSNGISTGALEAPPHAASISLTRSQSRHGPIYTGARIRHAVLSIRNGHAQDDITTASKSSGKHSSNFTHSSSLNRFQTTALFSIQSEQEPRSPPQEALMSAWKPPTGSCRRSLKRPEWTARVRIFQRRGHQVDPQRSHLVAGSQQSNDNLGSEHGKHAAD</sequence>
<reference evidence="2" key="1">
    <citation type="submission" date="2022-07" db="EMBL/GenBank/DDBJ databases">
        <title>The genome of Lyophyllum shimeji provides insight into the initial evolution of ectomycorrhizal fungal genome.</title>
        <authorList>
            <person name="Kobayashi Y."/>
            <person name="Shibata T."/>
            <person name="Hirakawa H."/>
            <person name="Shigenobu S."/>
            <person name="Nishiyama T."/>
            <person name="Yamada A."/>
            <person name="Hasebe M."/>
            <person name="Kawaguchi M."/>
        </authorList>
    </citation>
    <scope>NUCLEOTIDE SEQUENCE</scope>
    <source>
        <strain evidence="2">AT787</strain>
    </source>
</reference>
<evidence type="ECO:0000313" key="2">
    <source>
        <dbReference type="EMBL" id="GLB43251.1"/>
    </source>
</evidence>
<organism evidence="2 3">
    <name type="scientific">Lyophyllum shimeji</name>
    <name type="common">Hon-shimeji</name>
    <name type="synonym">Tricholoma shimeji</name>
    <dbReference type="NCBI Taxonomy" id="47721"/>
    <lineage>
        <taxon>Eukaryota</taxon>
        <taxon>Fungi</taxon>
        <taxon>Dikarya</taxon>
        <taxon>Basidiomycota</taxon>
        <taxon>Agaricomycotina</taxon>
        <taxon>Agaricomycetes</taxon>
        <taxon>Agaricomycetidae</taxon>
        <taxon>Agaricales</taxon>
        <taxon>Tricholomatineae</taxon>
        <taxon>Lyophyllaceae</taxon>
        <taxon>Lyophyllum</taxon>
    </lineage>
</organism>
<accession>A0A9P3PX64</accession>
<dbReference type="Proteomes" id="UP001063166">
    <property type="component" value="Unassembled WGS sequence"/>
</dbReference>
<protein>
    <submittedName>
        <fullName evidence="2">Uncharacterized protein</fullName>
    </submittedName>
</protein>
<dbReference type="EMBL" id="BRPK01000013">
    <property type="protein sequence ID" value="GLB43251.1"/>
    <property type="molecule type" value="Genomic_DNA"/>
</dbReference>
<proteinExistence type="predicted"/>
<feature type="region of interest" description="Disordered" evidence="1">
    <location>
        <begin position="228"/>
        <end position="261"/>
    </location>
</feature>
<feature type="compositionally biased region" description="Basic and acidic residues" evidence="1">
    <location>
        <begin position="252"/>
        <end position="261"/>
    </location>
</feature>
<comment type="caution">
    <text evidence="2">The sequence shown here is derived from an EMBL/GenBank/DDBJ whole genome shotgun (WGS) entry which is preliminary data.</text>
</comment>
<dbReference type="AlphaFoldDB" id="A0A9P3PX64"/>
<evidence type="ECO:0000313" key="3">
    <source>
        <dbReference type="Proteomes" id="UP001063166"/>
    </source>
</evidence>
<evidence type="ECO:0000256" key="1">
    <source>
        <dbReference type="SAM" id="MobiDB-lite"/>
    </source>
</evidence>
<gene>
    <name evidence="2" type="ORF">LshimejAT787_1301520</name>
</gene>